<evidence type="ECO:0000259" key="11">
    <source>
        <dbReference type="Pfam" id="PF02463"/>
    </source>
</evidence>
<evidence type="ECO:0000256" key="2">
    <source>
        <dbReference type="ARBA" id="ARBA00008016"/>
    </source>
</evidence>
<evidence type="ECO:0000256" key="3">
    <source>
        <dbReference type="ARBA" id="ARBA00020170"/>
    </source>
</evidence>
<keyword evidence="9 10" id="KW-0234">DNA repair</keyword>
<dbReference type="EMBL" id="BAABHY010000003">
    <property type="protein sequence ID" value="GAA5111881.1"/>
    <property type="molecule type" value="Genomic_DNA"/>
</dbReference>
<evidence type="ECO:0000256" key="4">
    <source>
        <dbReference type="ARBA" id="ARBA00022490"/>
    </source>
</evidence>
<dbReference type="HAMAP" id="MF_00365">
    <property type="entry name" value="RecF"/>
    <property type="match status" value="1"/>
</dbReference>
<keyword evidence="9 10" id="KW-0227">DNA damage</keyword>
<comment type="function">
    <text evidence="9 10">The RecF protein is involved in DNA metabolism; it is required for DNA replication and normal SOS inducibility. RecF binds preferentially to single-stranded, linear DNA. It also seems to bind ATP.</text>
</comment>
<dbReference type="InterPro" id="IPR027417">
    <property type="entry name" value="P-loop_NTPase"/>
</dbReference>
<dbReference type="InterPro" id="IPR018078">
    <property type="entry name" value="DNA-binding_RecF_CS"/>
</dbReference>
<feature type="domain" description="RecF/RecN/SMC N-terminal" evidence="11">
    <location>
        <begin position="8"/>
        <end position="360"/>
    </location>
</feature>
<keyword evidence="13" id="KW-1185">Reference proteome</keyword>
<evidence type="ECO:0000256" key="8">
    <source>
        <dbReference type="ARBA" id="ARBA00023125"/>
    </source>
</evidence>
<reference evidence="13" key="1">
    <citation type="journal article" date="2019" name="Int. J. Syst. Evol. Microbiol.">
        <title>The Global Catalogue of Microorganisms (GCM) 10K type strain sequencing project: providing services to taxonomists for standard genome sequencing and annotation.</title>
        <authorList>
            <consortium name="The Broad Institute Genomics Platform"/>
            <consortium name="The Broad Institute Genome Sequencing Center for Infectious Disease"/>
            <person name="Wu L."/>
            <person name="Ma J."/>
        </authorList>
    </citation>
    <scope>NUCLEOTIDE SEQUENCE [LARGE SCALE GENOMIC DNA]</scope>
    <source>
        <strain evidence="13">JCM 18050</strain>
    </source>
</reference>
<evidence type="ECO:0000256" key="9">
    <source>
        <dbReference type="HAMAP-Rule" id="MF_00365"/>
    </source>
</evidence>
<gene>
    <name evidence="9 12" type="primary">recF</name>
    <name evidence="12" type="ORF">GCM10023211_17930</name>
</gene>
<dbReference type="SUPFAM" id="SSF52540">
    <property type="entry name" value="P-loop containing nucleoside triphosphate hydrolases"/>
    <property type="match status" value="1"/>
</dbReference>
<dbReference type="Proteomes" id="UP001500171">
    <property type="component" value="Unassembled WGS sequence"/>
</dbReference>
<dbReference type="Pfam" id="PF02463">
    <property type="entry name" value="SMC_N"/>
    <property type="match status" value="1"/>
</dbReference>
<keyword evidence="6 9" id="KW-0547">Nucleotide-binding</keyword>
<keyword evidence="5 9" id="KW-0235">DNA replication</keyword>
<dbReference type="InterPro" id="IPR003395">
    <property type="entry name" value="RecF/RecN/SMC_N"/>
</dbReference>
<evidence type="ECO:0000256" key="1">
    <source>
        <dbReference type="ARBA" id="ARBA00004496"/>
    </source>
</evidence>
<name>A0ABP9N8G7_9GAMM</name>
<keyword evidence="8 9" id="KW-0238">DNA-binding</keyword>
<sequence>MLANPMTIAQLKIHDFRNIDFADISPSSTFNFIIGDNGSGKTSFLEAIYMLGHGRAFRHLLSSRIIQHNKSELILFSKIIAPNQQTHTVGLSKARSGDNKIKIDNDEGYKLAELAKLLPMQLITPEGFDLLTGGPKYRRAFIDWGCFHHYPEFISLWNTLRRLLKQRNALLKNTIHYNQVLPWDKELVPVANKVSQIREDYIAQIRPEIIKTSHDFLPEYSLECQFYSGWDSSTDYATLLVDNFERDKLLNYTSVGPHKADLRLKIGNTPIEALFSRGQLKLLMCALRLAQGEFYAEQLNQSCLYLIDDFASELDLSKRTLLAKRLKSTGSQVFITAVDQEQIQAMVDENDKIFYIKSGIISA</sequence>
<protein>
    <recommendedName>
        <fullName evidence="3 9">DNA replication and repair protein RecF</fullName>
    </recommendedName>
</protein>
<dbReference type="InterPro" id="IPR042174">
    <property type="entry name" value="RecF_2"/>
</dbReference>
<keyword evidence="7 9" id="KW-0067">ATP-binding</keyword>
<dbReference type="PROSITE" id="PS00618">
    <property type="entry name" value="RECF_2"/>
    <property type="match status" value="1"/>
</dbReference>
<dbReference type="Gene3D" id="3.40.50.300">
    <property type="entry name" value="P-loop containing nucleotide triphosphate hydrolases"/>
    <property type="match status" value="1"/>
</dbReference>
<dbReference type="Gene3D" id="1.20.1050.90">
    <property type="entry name" value="RecF/RecN/SMC, N-terminal domain"/>
    <property type="match status" value="1"/>
</dbReference>
<dbReference type="PANTHER" id="PTHR32182:SF0">
    <property type="entry name" value="DNA REPLICATION AND REPAIR PROTEIN RECF"/>
    <property type="match status" value="1"/>
</dbReference>
<dbReference type="PANTHER" id="PTHR32182">
    <property type="entry name" value="DNA REPLICATION AND REPAIR PROTEIN RECF"/>
    <property type="match status" value="1"/>
</dbReference>
<dbReference type="InterPro" id="IPR001238">
    <property type="entry name" value="DNA-binding_RecF"/>
</dbReference>
<proteinExistence type="inferred from homology"/>
<dbReference type="NCBIfam" id="TIGR00611">
    <property type="entry name" value="recf"/>
    <property type="match status" value="1"/>
</dbReference>
<evidence type="ECO:0000313" key="13">
    <source>
        <dbReference type="Proteomes" id="UP001500171"/>
    </source>
</evidence>
<comment type="caution">
    <text evidence="12">The sequence shown here is derived from an EMBL/GenBank/DDBJ whole genome shotgun (WGS) entry which is preliminary data.</text>
</comment>
<evidence type="ECO:0000313" key="12">
    <source>
        <dbReference type="EMBL" id="GAA5111881.1"/>
    </source>
</evidence>
<dbReference type="PROSITE" id="PS00617">
    <property type="entry name" value="RECF_1"/>
    <property type="match status" value="1"/>
</dbReference>
<feature type="binding site" evidence="9">
    <location>
        <begin position="35"/>
        <end position="42"/>
    </location>
    <ligand>
        <name>ATP</name>
        <dbReference type="ChEBI" id="CHEBI:30616"/>
    </ligand>
</feature>
<keyword evidence="9 10" id="KW-0742">SOS response</keyword>
<comment type="subcellular location">
    <subcellularLocation>
        <location evidence="1 9 10">Cytoplasm</location>
    </subcellularLocation>
</comment>
<comment type="similarity">
    <text evidence="2 9 10">Belongs to the RecF family.</text>
</comment>
<organism evidence="12 13">
    <name type="scientific">Orbus sasakiae</name>
    <dbReference type="NCBI Taxonomy" id="1078475"/>
    <lineage>
        <taxon>Bacteria</taxon>
        <taxon>Pseudomonadati</taxon>
        <taxon>Pseudomonadota</taxon>
        <taxon>Gammaproteobacteria</taxon>
        <taxon>Orbales</taxon>
        <taxon>Orbaceae</taxon>
        <taxon>Orbus</taxon>
    </lineage>
</organism>
<evidence type="ECO:0000256" key="6">
    <source>
        <dbReference type="ARBA" id="ARBA00022741"/>
    </source>
</evidence>
<evidence type="ECO:0000256" key="10">
    <source>
        <dbReference type="RuleBase" id="RU000578"/>
    </source>
</evidence>
<keyword evidence="4 9" id="KW-0963">Cytoplasm</keyword>
<evidence type="ECO:0000256" key="7">
    <source>
        <dbReference type="ARBA" id="ARBA00022840"/>
    </source>
</evidence>
<evidence type="ECO:0000256" key="5">
    <source>
        <dbReference type="ARBA" id="ARBA00022705"/>
    </source>
</evidence>
<accession>A0ABP9N8G7</accession>